<feature type="transmembrane region" description="Helical" evidence="5">
    <location>
        <begin position="54"/>
        <end position="75"/>
    </location>
</feature>
<dbReference type="PANTHER" id="PTHR23017:SF44">
    <property type="entry name" value="G-PROTEIN COUPLED RECEPTORS FAMILY 1 PROFILE DOMAIN-CONTAINING PROTEIN"/>
    <property type="match status" value="1"/>
</dbReference>
<proteinExistence type="predicted"/>
<dbReference type="InterPro" id="IPR019430">
    <property type="entry name" value="7TM_GPCR_serpentine_rcpt_Srx"/>
</dbReference>
<dbReference type="OrthoDB" id="5825164at2759"/>
<reference evidence="7 8" key="1">
    <citation type="submission" date="2018-11" db="EMBL/GenBank/DDBJ databases">
        <authorList>
            <consortium name="Pathogen Informatics"/>
        </authorList>
    </citation>
    <scope>NUCLEOTIDE SEQUENCE [LARGE SCALE GENOMIC DNA]</scope>
</reference>
<accession>A0A3P7YYI2</accession>
<sequence length="146" mass="16619">MTLRLPTMKNSFGRLLSSQSTGEAILCSTFAFLYSPMHFSELNVLKDSSRRLGMILLICYDICIYSHLFIALNRLVAICLPLQYKTFFSRKNTKAFIAASWVGAVIPALIMYGYSKFLVSNFTNAFIWTFVFTQTEVSLQVLERLA</sequence>
<dbReference type="Gene3D" id="1.20.1070.10">
    <property type="entry name" value="Rhodopsin 7-helix transmembrane proteins"/>
    <property type="match status" value="1"/>
</dbReference>
<keyword evidence="2 5" id="KW-0812">Transmembrane</keyword>
<evidence type="ECO:0000256" key="2">
    <source>
        <dbReference type="ARBA" id="ARBA00022692"/>
    </source>
</evidence>
<evidence type="ECO:0000256" key="5">
    <source>
        <dbReference type="SAM" id="Phobius"/>
    </source>
</evidence>
<evidence type="ECO:0000256" key="4">
    <source>
        <dbReference type="ARBA" id="ARBA00023136"/>
    </source>
</evidence>
<keyword evidence="4 5" id="KW-0472">Membrane</keyword>
<dbReference type="EMBL" id="UZAH01025757">
    <property type="protein sequence ID" value="VDO70003.1"/>
    <property type="molecule type" value="Genomic_DNA"/>
</dbReference>
<evidence type="ECO:0000313" key="8">
    <source>
        <dbReference type="Proteomes" id="UP000050761"/>
    </source>
</evidence>
<evidence type="ECO:0000259" key="6">
    <source>
        <dbReference type="PROSITE" id="PS50262"/>
    </source>
</evidence>
<dbReference type="PANTHER" id="PTHR23017">
    <property type="entry name" value="SERPENTINE RECEPTOR, CLASS X"/>
    <property type="match status" value="1"/>
</dbReference>
<dbReference type="Pfam" id="PF10328">
    <property type="entry name" value="7TM_GPCR_Srx"/>
    <property type="match status" value="1"/>
</dbReference>
<evidence type="ECO:0000256" key="3">
    <source>
        <dbReference type="ARBA" id="ARBA00022989"/>
    </source>
</evidence>
<organism evidence="8 9">
    <name type="scientific">Heligmosomoides polygyrus</name>
    <name type="common">Parasitic roundworm</name>
    <dbReference type="NCBI Taxonomy" id="6339"/>
    <lineage>
        <taxon>Eukaryota</taxon>
        <taxon>Metazoa</taxon>
        <taxon>Ecdysozoa</taxon>
        <taxon>Nematoda</taxon>
        <taxon>Chromadorea</taxon>
        <taxon>Rhabditida</taxon>
        <taxon>Rhabditina</taxon>
        <taxon>Rhabditomorpha</taxon>
        <taxon>Strongyloidea</taxon>
        <taxon>Heligmosomidae</taxon>
        <taxon>Heligmosomoides</taxon>
    </lineage>
</organism>
<feature type="domain" description="G-protein coupled receptors family 1 profile" evidence="6">
    <location>
        <begin position="64"/>
        <end position="146"/>
    </location>
</feature>
<dbReference type="WBParaSite" id="HPBE_0000685901-mRNA-1">
    <property type="protein sequence ID" value="HPBE_0000685901-mRNA-1"/>
    <property type="gene ID" value="HPBE_0000685901"/>
</dbReference>
<reference evidence="9" key="2">
    <citation type="submission" date="2019-09" db="UniProtKB">
        <authorList>
            <consortium name="WormBaseParasite"/>
        </authorList>
    </citation>
    <scope>IDENTIFICATION</scope>
</reference>
<evidence type="ECO:0000256" key="1">
    <source>
        <dbReference type="ARBA" id="ARBA00004370"/>
    </source>
</evidence>
<dbReference type="Proteomes" id="UP000050761">
    <property type="component" value="Unassembled WGS sequence"/>
</dbReference>
<dbReference type="CDD" id="cd00637">
    <property type="entry name" value="7tm_classA_rhodopsin-like"/>
    <property type="match status" value="1"/>
</dbReference>
<keyword evidence="8" id="KW-1185">Reference proteome</keyword>
<comment type="subcellular location">
    <subcellularLocation>
        <location evidence="1">Membrane</location>
    </subcellularLocation>
</comment>
<dbReference type="InterPro" id="IPR017452">
    <property type="entry name" value="GPCR_Rhodpsn_7TM"/>
</dbReference>
<feature type="transmembrane region" description="Helical" evidence="5">
    <location>
        <begin position="95"/>
        <end position="114"/>
    </location>
</feature>
<feature type="transmembrane region" description="Helical" evidence="5">
    <location>
        <begin position="12"/>
        <end position="34"/>
    </location>
</feature>
<dbReference type="AlphaFoldDB" id="A0A183FIU9"/>
<evidence type="ECO:0000313" key="7">
    <source>
        <dbReference type="EMBL" id="VDO70003.1"/>
    </source>
</evidence>
<accession>A0A183FIU9</accession>
<dbReference type="GO" id="GO:0016020">
    <property type="term" value="C:membrane"/>
    <property type="evidence" value="ECO:0007669"/>
    <property type="project" value="UniProtKB-SubCell"/>
</dbReference>
<protein>
    <submittedName>
        <fullName evidence="9">G_PROTEIN_RECEP_F1_2 domain-containing protein</fullName>
    </submittedName>
</protein>
<keyword evidence="3 5" id="KW-1133">Transmembrane helix</keyword>
<gene>
    <name evidence="7" type="ORF">HPBE_LOCUS6860</name>
</gene>
<evidence type="ECO:0000313" key="9">
    <source>
        <dbReference type="WBParaSite" id="HPBE_0000685901-mRNA-1"/>
    </source>
</evidence>
<dbReference type="SUPFAM" id="SSF81321">
    <property type="entry name" value="Family A G protein-coupled receptor-like"/>
    <property type="match status" value="1"/>
</dbReference>
<name>A0A183FIU9_HELPZ</name>
<dbReference type="PROSITE" id="PS50262">
    <property type="entry name" value="G_PROTEIN_RECEP_F1_2"/>
    <property type="match status" value="1"/>
</dbReference>